<evidence type="ECO:0000256" key="2">
    <source>
        <dbReference type="ARBA" id="ARBA00023006"/>
    </source>
</evidence>
<evidence type="ECO:0000256" key="1">
    <source>
        <dbReference type="ARBA" id="ARBA00004623"/>
    </source>
</evidence>
<dbReference type="GO" id="GO:0006914">
    <property type="term" value="P:autophagy"/>
    <property type="evidence" value="ECO:0007669"/>
    <property type="project" value="UniProtKB-KW"/>
</dbReference>
<feature type="region of interest" description="Disordered" evidence="4">
    <location>
        <begin position="1"/>
        <end position="152"/>
    </location>
</feature>
<accession>A0A6A6IH39</accession>
<dbReference type="GO" id="GO:0004674">
    <property type="term" value="F:protein serine/threonine kinase activity"/>
    <property type="evidence" value="ECO:0007669"/>
    <property type="project" value="InterPro"/>
</dbReference>
<keyword evidence="7" id="KW-1185">Reference proteome</keyword>
<dbReference type="Pfam" id="PF00069">
    <property type="entry name" value="Pkinase"/>
    <property type="match status" value="1"/>
</dbReference>
<dbReference type="InterPro" id="IPR045269">
    <property type="entry name" value="Atg1-like"/>
</dbReference>
<dbReference type="PROSITE" id="PS00108">
    <property type="entry name" value="PROTEIN_KINASE_ST"/>
    <property type="match status" value="1"/>
</dbReference>
<dbReference type="InterPro" id="IPR000719">
    <property type="entry name" value="Prot_kinase_dom"/>
</dbReference>
<evidence type="ECO:0000259" key="5">
    <source>
        <dbReference type="PROSITE" id="PS50011"/>
    </source>
</evidence>
<feature type="compositionally biased region" description="Polar residues" evidence="4">
    <location>
        <begin position="63"/>
        <end position="82"/>
    </location>
</feature>
<dbReference type="InterPro" id="IPR011009">
    <property type="entry name" value="Kinase-like_dom_sf"/>
</dbReference>
<sequence>MAALPRFVFPPRHSAAADPESGSDTSTLSKDRPQIHLQTPTREEEGFSLSVPGQRHSPPEPLRTSSTPPDSPTRQRSYTMGSSGPPLLHDSGAVTPPPTPTGTTHSKSHSASSIASSLSSLRRGDSTSSTRARSRRDTIDESEKPGSTQPRKFPYWLSEYEIEVDEKGKKTCLGSGLWSDVYLAKPCLPNPVDQVPSIAAPGAEMTPPITPVHSRASSLSKEKLPQVPPAYAIKVSASRSAKQVLGEESRILSHIVRFPDAEQYVVSFYGQDTRTEALVLKAMDGTLEGWVQKELNALPEPARVNRLAEVFPVIAAHLLDGLAWIQDKGCTHADIKPSNILVSAPSSFPSPSTSASPAPHTVYSDFSSALLPSLPSPSPSSCKPKTPLGGGTWDFLDPTLLSKSAAPISPSPETDLWSLAITLLSLVLGASPFDCAGANQYRRREFIKQGVPLSYAAYGDDGARNLNRMAALSRGIGLDVQKWFAGVLSREVGRRVGLAEWRAELERAEEKEGVRV</sequence>
<reference evidence="6" key="1">
    <citation type="journal article" date="2020" name="Stud. Mycol.">
        <title>101 Dothideomycetes genomes: a test case for predicting lifestyles and emergence of pathogens.</title>
        <authorList>
            <person name="Haridas S."/>
            <person name="Albert R."/>
            <person name="Binder M."/>
            <person name="Bloem J."/>
            <person name="Labutti K."/>
            <person name="Salamov A."/>
            <person name="Andreopoulos B."/>
            <person name="Baker S."/>
            <person name="Barry K."/>
            <person name="Bills G."/>
            <person name="Bluhm B."/>
            <person name="Cannon C."/>
            <person name="Castanera R."/>
            <person name="Culley D."/>
            <person name="Daum C."/>
            <person name="Ezra D."/>
            <person name="Gonzalez J."/>
            <person name="Henrissat B."/>
            <person name="Kuo A."/>
            <person name="Liang C."/>
            <person name="Lipzen A."/>
            <person name="Lutzoni F."/>
            <person name="Magnuson J."/>
            <person name="Mondo S."/>
            <person name="Nolan M."/>
            <person name="Ohm R."/>
            <person name="Pangilinan J."/>
            <person name="Park H.-J."/>
            <person name="Ramirez L."/>
            <person name="Alfaro M."/>
            <person name="Sun H."/>
            <person name="Tritt A."/>
            <person name="Yoshinaga Y."/>
            <person name="Zwiers L.-H."/>
            <person name="Turgeon B."/>
            <person name="Goodwin S."/>
            <person name="Spatafora J."/>
            <person name="Crous P."/>
            <person name="Grigoriev I."/>
        </authorList>
    </citation>
    <scope>NUCLEOTIDE SEQUENCE</scope>
    <source>
        <strain evidence="6">CBS 122368</strain>
    </source>
</reference>
<dbReference type="OrthoDB" id="1668230at2759"/>
<feature type="compositionally biased region" description="Low complexity" evidence="4">
    <location>
        <begin position="101"/>
        <end position="131"/>
    </location>
</feature>
<dbReference type="SMART" id="SM00220">
    <property type="entry name" value="S_TKc"/>
    <property type="match status" value="1"/>
</dbReference>
<dbReference type="PROSITE" id="PS50011">
    <property type="entry name" value="PROTEIN_KINASE_DOM"/>
    <property type="match status" value="1"/>
</dbReference>
<evidence type="ECO:0000256" key="4">
    <source>
        <dbReference type="SAM" id="MobiDB-lite"/>
    </source>
</evidence>
<dbReference type="EMBL" id="ML987194">
    <property type="protein sequence ID" value="KAF2249741.1"/>
    <property type="molecule type" value="Genomic_DNA"/>
</dbReference>
<dbReference type="Proteomes" id="UP000800094">
    <property type="component" value="Unassembled WGS sequence"/>
</dbReference>
<dbReference type="SUPFAM" id="SSF56112">
    <property type="entry name" value="Protein kinase-like (PK-like)"/>
    <property type="match status" value="1"/>
</dbReference>
<dbReference type="RefSeq" id="XP_033684745.1">
    <property type="nucleotide sequence ID" value="XM_033828776.1"/>
</dbReference>
<dbReference type="GO" id="GO:0034045">
    <property type="term" value="C:phagophore assembly site membrane"/>
    <property type="evidence" value="ECO:0007669"/>
    <property type="project" value="UniProtKB-SubCell"/>
</dbReference>
<dbReference type="InterPro" id="IPR008271">
    <property type="entry name" value="Ser/Thr_kinase_AS"/>
</dbReference>
<feature type="compositionally biased region" description="Basic and acidic residues" evidence="4">
    <location>
        <begin position="135"/>
        <end position="144"/>
    </location>
</feature>
<organism evidence="6 7">
    <name type="scientific">Trematosphaeria pertusa</name>
    <dbReference type="NCBI Taxonomy" id="390896"/>
    <lineage>
        <taxon>Eukaryota</taxon>
        <taxon>Fungi</taxon>
        <taxon>Dikarya</taxon>
        <taxon>Ascomycota</taxon>
        <taxon>Pezizomycotina</taxon>
        <taxon>Dothideomycetes</taxon>
        <taxon>Pleosporomycetidae</taxon>
        <taxon>Pleosporales</taxon>
        <taxon>Massarineae</taxon>
        <taxon>Trematosphaeriaceae</taxon>
        <taxon>Trematosphaeria</taxon>
    </lineage>
</organism>
<protein>
    <recommendedName>
        <fullName evidence="3">Autophagy-related protein 1</fullName>
    </recommendedName>
</protein>
<evidence type="ECO:0000313" key="7">
    <source>
        <dbReference type="Proteomes" id="UP000800094"/>
    </source>
</evidence>
<evidence type="ECO:0000313" key="6">
    <source>
        <dbReference type="EMBL" id="KAF2249741.1"/>
    </source>
</evidence>
<dbReference type="GeneID" id="54582106"/>
<dbReference type="Gene3D" id="1.10.510.10">
    <property type="entry name" value="Transferase(Phosphotransferase) domain 1"/>
    <property type="match status" value="1"/>
</dbReference>
<proteinExistence type="predicted"/>
<gene>
    <name evidence="6" type="ORF">BU26DRAFT_518299</name>
</gene>
<dbReference type="PANTHER" id="PTHR24348">
    <property type="entry name" value="SERINE/THREONINE-PROTEIN KINASE UNC-51-RELATED"/>
    <property type="match status" value="1"/>
</dbReference>
<evidence type="ECO:0000256" key="3">
    <source>
        <dbReference type="ARBA" id="ARBA00030237"/>
    </source>
</evidence>
<keyword evidence="2" id="KW-0072">Autophagy</keyword>
<name>A0A6A6IH39_9PLEO</name>
<comment type="subcellular location">
    <subcellularLocation>
        <location evidence="1">Preautophagosomal structure membrane</location>
        <topology evidence="1">Peripheral membrane protein</topology>
    </subcellularLocation>
</comment>
<dbReference type="GO" id="GO:0010506">
    <property type="term" value="P:regulation of autophagy"/>
    <property type="evidence" value="ECO:0007669"/>
    <property type="project" value="InterPro"/>
</dbReference>
<dbReference type="PANTHER" id="PTHR24348:SF68">
    <property type="entry name" value="SERINE_THREONINE-PROTEIN KINASE ATG1C"/>
    <property type="match status" value="1"/>
</dbReference>
<feature type="domain" description="Protein kinase" evidence="5">
    <location>
        <begin position="167"/>
        <end position="505"/>
    </location>
</feature>
<dbReference type="AlphaFoldDB" id="A0A6A6IH39"/>
<dbReference type="GO" id="GO:0005524">
    <property type="term" value="F:ATP binding"/>
    <property type="evidence" value="ECO:0007669"/>
    <property type="project" value="InterPro"/>
</dbReference>